<accession>A0A1V3SXC9</accession>
<dbReference type="SUPFAM" id="SSF46689">
    <property type="entry name" value="Homeodomain-like"/>
    <property type="match status" value="1"/>
</dbReference>
<evidence type="ECO:0000256" key="1">
    <source>
        <dbReference type="SAM" id="MobiDB-lite"/>
    </source>
</evidence>
<evidence type="ECO:0000313" key="3">
    <source>
        <dbReference type="Proteomes" id="UP000188586"/>
    </source>
</evidence>
<feature type="region of interest" description="Disordered" evidence="1">
    <location>
        <begin position="91"/>
        <end position="113"/>
    </location>
</feature>
<feature type="region of interest" description="Disordered" evidence="1">
    <location>
        <begin position="166"/>
        <end position="234"/>
    </location>
</feature>
<feature type="region of interest" description="Disordered" evidence="1">
    <location>
        <begin position="279"/>
        <end position="300"/>
    </location>
</feature>
<dbReference type="AlphaFoldDB" id="A0A1V3SXC9"/>
<protein>
    <submittedName>
        <fullName evidence="2">Uncharacterized protein</fullName>
    </submittedName>
</protein>
<organism evidence="2 3">
    <name type="scientific">Leptospirillum ferriphilum</name>
    <dbReference type="NCBI Taxonomy" id="178606"/>
    <lineage>
        <taxon>Bacteria</taxon>
        <taxon>Pseudomonadati</taxon>
        <taxon>Nitrospirota</taxon>
        <taxon>Nitrospiria</taxon>
        <taxon>Nitrospirales</taxon>
        <taxon>Nitrospiraceae</taxon>
        <taxon>Leptospirillum</taxon>
    </lineage>
</organism>
<dbReference type="InterPro" id="IPR009057">
    <property type="entry name" value="Homeodomain-like_sf"/>
</dbReference>
<reference evidence="2 3" key="1">
    <citation type="submission" date="2016-11" db="EMBL/GenBank/DDBJ databases">
        <title>Comparative genomics of co-occurring bacteria in distinct bioleaching systems unravels niche-specific adaptation.</title>
        <authorList>
            <person name="Zhang X."/>
            <person name="Liu X."/>
            <person name="Yin H."/>
        </authorList>
    </citation>
    <scope>NUCLEOTIDE SEQUENCE [LARGE SCALE GENOMIC DNA]</scope>
    <source>
        <strain evidence="2 3">DX</strain>
    </source>
</reference>
<dbReference type="Proteomes" id="UP000188586">
    <property type="component" value="Unassembled WGS sequence"/>
</dbReference>
<gene>
    <name evidence="2" type="ORF">BOX24_02970</name>
</gene>
<feature type="compositionally biased region" description="Basic and acidic residues" evidence="1">
    <location>
        <begin position="205"/>
        <end position="221"/>
    </location>
</feature>
<dbReference type="EMBL" id="MPOJ01000006">
    <property type="protein sequence ID" value="OOH73970.1"/>
    <property type="molecule type" value="Genomic_DNA"/>
</dbReference>
<feature type="compositionally biased region" description="Basic and acidic residues" evidence="1">
    <location>
        <begin position="279"/>
        <end position="288"/>
    </location>
</feature>
<comment type="caution">
    <text evidence="2">The sequence shown here is derived from an EMBL/GenBank/DDBJ whole genome shotgun (WGS) entry which is preliminary data.</text>
</comment>
<sequence length="300" mass="33528">MPFWISRLEPITAGSPWRAKKPRPEGVVPKGHWILPEEREKIVAFKRQHPTVGGVRLAFMMLDQGVVAVSPSTVFRVIREAGRSSRWTLPERRKASRQGFYQPKGTHGPGHTDIASINLRGTHSFFIRVLDGYSRSIVFRDLRMSMTTADVELVIQRALETLPKGLVNPASSPTTAPSISPPSSAPPCGTRRWSIPGSGWPSPVQREDRTLPQDPQVRMRADPSPGGIGGGQENHQGLRLYVQPRAASFRPQLSNLTPADCLKGEEHIKQRLEERKTTLEQARQDRRQKQNQLRQVVGLA</sequence>
<evidence type="ECO:0000313" key="2">
    <source>
        <dbReference type="EMBL" id="OOH73970.1"/>
    </source>
</evidence>
<proteinExistence type="predicted"/>
<feature type="compositionally biased region" description="Low complexity" evidence="1">
    <location>
        <begin position="169"/>
        <end position="178"/>
    </location>
</feature>
<dbReference type="RefSeq" id="WP_256856172.1">
    <property type="nucleotide sequence ID" value="NZ_MPOJ01000006.1"/>
</dbReference>
<name>A0A1V3SXC9_9BACT</name>